<gene>
    <name evidence="1" type="ORF">UFOVP245_190</name>
</gene>
<dbReference type="EMBL" id="LR798287">
    <property type="protein sequence ID" value="CAB5221568.1"/>
    <property type="molecule type" value="Genomic_DNA"/>
</dbReference>
<proteinExistence type="predicted"/>
<keyword evidence="1" id="KW-0489">Methyltransferase</keyword>
<protein>
    <submittedName>
        <fullName evidence="1">Macrocin-O-methyltransferase</fullName>
    </submittedName>
</protein>
<reference evidence="1" key="1">
    <citation type="submission" date="2020-05" db="EMBL/GenBank/DDBJ databases">
        <authorList>
            <person name="Chiriac C."/>
            <person name="Salcher M."/>
            <person name="Ghai R."/>
            <person name="Kavagutti S V."/>
        </authorList>
    </citation>
    <scope>NUCLEOTIDE SEQUENCE</scope>
</reference>
<evidence type="ECO:0000313" key="1">
    <source>
        <dbReference type="EMBL" id="CAB5221568.1"/>
    </source>
</evidence>
<accession>A0A6J7WXJ9</accession>
<dbReference type="GO" id="GO:0032259">
    <property type="term" value="P:methylation"/>
    <property type="evidence" value="ECO:0007669"/>
    <property type="project" value="UniProtKB-KW"/>
</dbReference>
<keyword evidence="1" id="KW-0808">Transferase</keyword>
<dbReference type="Gene3D" id="3.40.50.150">
    <property type="entry name" value="Vaccinia Virus protein VP39"/>
    <property type="match status" value="1"/>
</dbReference>
<dbReference type="Pfam" id="PF13578">
    <property type="entry name" value="Methyltransf_24"/>
    <property type="match status" value="1"/>
</dbReference>
<name>A0A6J7WXJ9_9CAUD</name>
<dbReference type="PANTHER" id="PTHR40036">
    <property type="entry name" value="MACROCIN O-METHYLTRANSFERASE"/>
    <property type="match status" value="1"/>
</dbReference>
<sequence length="192" mass="21857">MTIQIDLTTSLPSTIYTNDQLKEVAIKHVVLEGLYLEFGVYKGDSIKKLSNLTNNTFYGFDSFEGLPEKWRDGSPAGTFKCSPPHHLEEEANIKLVVGLFNETLEPFLETHKENVAFVHIDCDLYSSTKYIFDTLESRIKPGTVILFDELYHYPEWELHEYKAFVEFLDRTGYKASPIGCDGAERAAFVIGD</sequence>
<dbReference type="PANTHER" id="PTHR40036:SF1">
    <property type="entry name" value="MACROCIN O-METHYLTRANSFERASE"/>
    <property type="match status" value="1"/>
</dbReference>
<dbReference type="InterPro" id="IPR008884">
    <property type="entry name" value="TylF_MeTrfase"/>
</dbReference>
<dbReference type="InterPro" id="IPR029063">
    <property type="entry name" value="SAM-dependent_MTases_sf"/>
</dbReference>
<dbReference type="SUPFAM" id="SSF53335">
    <property type="entry name" value="S-adenosyl-L-methionine-dependent methyltransferases"/>
    <property type="match status" value="1"/>
</dbReference>
<organism evidence="1">
    <name type="scientific">uncultured Caudovirales phage</name>
    <dbReference type="NCBI Taxonomy" id="2100421"/>
    <lineage>
        <taxon>Viruses</taxon>
        <taxon>Duplodnaviria</taxon>
        <taxon>Heunggongvirae</taxon>
        <taxon>Uroviricota</taxon>
        <taxon>Caudoviricetes</taxon>
        <taxon>Peduoviridae</taxon>
        <taxon>Maltschvirus</taxon>
        <taxon>Maltschvirus maltsch</taxon>
    </lineage>
</organism>
<dbReference type="GO" id="GO:0008168">
    <property type="term" value="F:methyltransferase activity"/>
    <property type="evidence" value="ECO:0007669"/>
    <property type="project" value="UniProtKB-KW"/>
</dbReference>